<evidence type="ECO:0000256" key="1">
    <source>
        <dbReference type="PIRNR" id="PIRNR006615"/>
    </source>
</evidence>
<reference evidence="4 5" key="1">
    <citation type="submission" date="2019-12" db="EMBL/GenBank/DDBJ databases">
        <title>Whole-genome analyses of novel actinobacteria.</title>
        <authorList>
            <person name="Sahin N."/>
            <person name="Saygin H."/>
        </authorList>
    </citation>
    <scope>NUCLEOTIDE SEQUENCE [LARGE SCALE GENOMIC DNA]</scope>
    <source>
        <strain evidence="4 5">KC615</strain>
    </source>
</reference>
<dbReference type="GO" id="GO:0006508">
    <property type="term" value="P:proteolysis"/>
    <property type="evidence" value="ECO:0007669"/>
    <property type="project" value="UniProtKB-UniRule"/>
</dbReference>
<dbReference type="GO" id="GO:0046872">
    <property type="term" value="F:metal ion binding"/>
    <property type="evidence" value="ECO:0007669"/>
    <property type="project" value="UniProtKB-KW"/>
</dbReference>
<keyword evidence="1 2" id="KW-0479">Metal-binding</keyword>
<dbReference type="PANTHER" id="PTHR34217">
    <property type="entry name" value="METAL-DEPENDENT CARBOXYPEPTIDASE"/>
    <property type="match status" value="1"/>
</dbReference>
<feature type="active site" description="Proton donor/acceptor" evidence="3">
    <location>
        <position position="270"/>
    </location>
</feature>
<feature type="binding site" evidence="2">
    <location>
        <position position="299"/>
    </location>
    <ligand>
        <name>Zn(2+)</name>
        <dbReference type="ChEBI" id="CHEBI:29105"/>
        <note>catalytic</note>
    </ligand>
</feature>
<sequence length="512" mass="59643">MKGVFILELYQSFRSYLKEYINLESFIHLLVWDQSTGMPTANADYRGEQLGFISRLTHEKLVDPKMGEMLDQLIPWATTLPADSLESRLISEVAKEYEKARKIPPAFMEKFFGHTARVYQTWVKARKQNNFTLVSPLLRETLEYSKEYASYFPGYHHIADPLIDRSDEGMYVSILQPLFQDLRKKLVPMIEQIRQSEPVDRKCLLQHYPKQKQLQFIEVVLDHIGVDRSRTIQDFSPHPFMIRLAGDDVRFTTRIKEWEVTDGLFSSMHESGHALYELGISPELFGTPLMKGISSGLHESQSRLWENLVGKSREFWEYFYPKLQSVFPTQLGAVPMETFYRAMHHVSPSEIRTEADEITYNLHVIIRFDLELELLTGKLDVTDLPEAWRQRYKEDLGVDITEVKDGVLQDVHWFTDFIGGQFQGYSIGNILSCQLFDAAQQIHPSIKEEMTHGQFDTLHSWLKTNIYQHGKKFSTTEMIQRATGQALSIDPYIKYLTEKYQTIYPTLHISEE</sequence>
<dbReference type="PIRSF" id="PIRSF006615">
    <property type="entry name" value="Zn_crbxpep_Taq"/>
    <property type="match status" value="1"/>
</dbReference>
<dbReference type="Proteomes" id="UP000430692">
    <property type="component" value="Unassembled WGS sequence"/>
</dbReference>
<dbReference type="Gene3D" id="1.10.1370.30">
    <property type="match status" value="1"/>
</dbReference>
<evidence type="ECO:0000313" key="4">
    <source>
        <dbReference type="EMBL" id="MXQ54011.1"/>
    </source>
</evidence>
<accession>A0A6I4VU25</accession>
<keyword evidence="1" id="KW-0645">Protease</keyword>
<proteinExistence type="inferred from homology"/>
<gene>
    <name evidence="4" type="ORF">GSM42_09830</name>
</gene>
<name>A0A6I4VU25_9BACL</name>
<dbReference type="GO" id="GO:0004181">
    <property type="term" value="F:metallocarboxypeptidase activity"/>
    <property type="evidence" value="ECO:0007669"/>
    <property type="project" value="UniProtKB-UniRule"/>
</dbReference>
<protein>
    <recommendedName>
        <fullName evidence="1">Metal-dependent carboxypeptidase</fullName>
        <ecNumber evidence="1">3.4.17.19</ecNumber>
    </recommendedName>
</protein>
<dbReference type="CDD" id="cd06460">
    <property type="entry name" value="M32_Taq"/>
    <property type="match status" value="1"/>
</dbReference>
<feature type="binding site" evidence="2">
    <location>
        <position position="269"/>
    </location>
    <ligand>
        <name>Zn(2+)</name>
        <dbReference type="ChEBI" id="CHEBI:29105"/>
        <note>catalytic</note>
    </ligand>
</feature>
<evidence type="ECO:0000313" key="5">
    <source>
        <dbReference type="Proteomes" id="UP000430692"/>
    </source>
</evidence>
<dbReference type="PANTHER" id="PTHR34217:SF1">
    <property type="entry name" value="CARBOXYPEPTIDASE 1"/>
    <property type="match status" value="1"/>
</dbReference>
<keyword evidence="5" id="KW-1185">Reference proteome</keyword>
<keyword evidence="2" id="KW-0862">Zinc</keyword>
<comment type="function">
    <text evidence="1">Broad specificity carboxypetidase that releases amino acids sequentially from the C-terminus, including neutral, aromatic, polar and basic residues.</text>
</comment>
<dbReference type="Pfam" id="PF02074">
    <property type="entry name" value="Peptidase_M32"/>
    <property type="match status" value="1"/>
</dbReference>
<comment type="cofactor">
    <cofactor evidence="2">
        <name>Zn(2+)</name>
        <dbReference type="ChEBI" id="CHEBI:29105"/>
    </cofactor>
    <text evidence="2">Binds 1 zinc ion per subunit.</text>
</comment>
<comment type="caution">
    <text evidence="4">The sequence shown here is derived from an EMBL/GenBank/DDBJ whole genome shotgun (WGS) entry which is preliminary data.</text>
</comment>
<keyword evidence="1" id="KW-0378">Hydrolase</keyword>
<dbReference type="EC" id="3.4.17.19" evidence="1"/>
<keyword evidence="1 4" id="KW-0121">Carboxypeptidase</keyword>
<comment type="catalytic activity">
    <reaction evidence="1">
        <text>Release of a C-terminal amino acid with broad specificity, except for -Pro.</text>
        <dbReference type="EC" id="3.4.17.19"/>
    </reaction>
</comment>
<comment type="similarity">
    <text evidence="1">Belongs to the peptidase M32 family.</text>
</comment>
<dbReference type="AlphaFoldDB" id="A0A6I4VU25"/>
<feature type="binding site" evidence="2">
    <location>
        <position position="273"/>
    </location>
    <ligand>
        <name>Zn(2+)</name>
        <dbReference type="ChEBI" id="CHEBI:29105"/>
        <note>catalytic</note>
    </ligand>
</feature>
<dbReference type="PROSITE" id="PS52034">
    <property type="entry name" value="PEPTIDASE_M32"/>
    <property type="match status" value="1"/>
</dbReference>
<keyword evidence="1" id="KW-0482">Metalloprotease</keyword>
<dbReference type="EMBL" id="WUUL01000005">
    <property type="protein sequence ID" value="MXQ54011.1"/>
    <property type="molecule type" value="Genomic_DNA"/>
</dbReference>
<dbReference type="SUPFAM" id="SSF55486">
    <property type="entry name" value="Metalloproteases ('zincins'), catalytic domain"/>
    <property type="match status" value="1"/>
</dbReference>
<evidence type="ECO:0000256" key="3">
    <source>
        <dbReference type="PIRSR" id="PIRSR006615-2"/>
    </source>
</evidence>
<dbReference type="PRINTS" id="PR00998">
    <property type="entry name" value="CRBOXYPTASET"/>
</dbReference>
<organism evidence="4 5">
    <name type="scientific">Shimazuella alba</name>
    <dbReference type="NCBI Taxonomy" id="2690964"/>
    <lineage>
        <taxon>Bacteria</taxon>
        <taxon>Bacillati</taxon>
        <taxon>Bacillota</taxon>
        <taxon>Bacilli</taxon>
        <taxon>Bacillales</taxon>
        <taxon>Thermoactinomycetaceae</taxon>
        <taxon>Shimazuella</taxon>
    </lineage>
</organism>
<evidence type="ECO:0000256" key="2">
    <source>
        <dbReference type="PIRSR" id="PIRSR006615-1"/>
    </source>
</evidence>
<dbReference type="InterPro" id="IPR001333">
    <property type="entry name" value="Peptidase_M32_Taq"/>
</dbReference>